<dbReference type="PANTHER" id="PTHR37540">
    <property type="entry name" value="TRANSCRIPTION FACTOR (ACR-2), PUTATIVE-RELATED-RELATED"/>
    <property type="match status" value="1"/>
</dbReference>
<sequence length="558" mass="63108">MSDHGAHHTHADLLFVHYDHDDPQNRSLTRTKASFAQKAHQRKKRLAGMERLKTSSLTLRQRLPFAYDAASGSFRRRRGDKSKPDNATPDPGRAGEIVQLTDLCGPQSQLGQGFLDPFATSAVPMNSFMNLYWHHYRHFILPLAYPLNSSPMGTWWWQQGLSEPVIHLTLLVSAAGHKVAMDTIKNAPPQELQRSMGQLLGIQRDAIKRLNFLLRDPGTLAESTTLVVAALRAIEAISCNWDGVAAHTKGLNALIQIHGGLEYLDHQTLFQIYHSDIMYAALTDTTPARPLIPRWRREILQETNVFHSSSDLVSHLDHTTRAYLSMLGTSFFDAPWYTGLADTMKALLRVSQRLVQYYEAARLQPSLEVLTDNSLFLVLGHQLLSTRYTPTPAGELHWQTVSYVLNEPLRITLFIYLNMRIWNFQEYPIMQRLVNSLQDALLRIAILSPTGSPVQTPTPAPASVLFQVKNNAPDVLFWILFIGAMASHGHSPHSWFVHQLADLAALLELREWEMAREILGGFLFADQPGQQRGEELWKQVVSSWIDGYRQSEEAYVVV</sequence>
<evidence type="ECO:0000256" key="1">
    <source>
        <dbReference type="SAM" id="MobiDB-lite"/>
    </source>
</evidence>
<reference evidence="2 3" key="1">
    <citation type="submission" date="2024-07" db="EMBL/GenBank/DDBJ databases">
        <title>Section-level genome sequencing and comparative genomics of Aspergillus sections Usti and Cavernicolus.</title>
        <authorList>
            <consortium name="Lawrence Berkeley National Laboratory"/>
            <person name="Nybo J.L."/>
            <person name="Vesth T.C."/>
            <person name="Theobald S."/>
            <person name="Frisvad J.C."/>
            <person name="Larsen T.O."/>
            <person name="Kjaerboelling I."/>
            <person name="Rothschild-Mancinelli K."/>
            <person name="Lyhne E.K."/>
            <person name="Kogle M.E."/>
            <person name="Barry K."/>
            <person name="Clum A."/>
            <person name="Na H."/>
            <person name="Ledsgaard L."/>
            <person name="Lin J."/>
            <person name="Lipzen A."/>
            <person name="Kuo A."/>
            <person name="Riley R."/>
            <person name="Mondo S."/>
            <person name="Labutti K."/>
            <person name="Haridas S."/>
            <person name="Pangalinan J."/>
            <person name="Salamov A.A."/>
            <person name="Simmons B.A."/>
            <person name="Magnuson J.K."/>
            <person name="Chen J."/>
            <person name="Drula E."/>
            <person name="Henrissat B."/>
            <person name="Wiebenga A."/>
            <person name="Lubbers R.J."/>
            <person name="Gomes A.C."/>
            <person name="Makela M.R."/>
            <person name="Stajich J."/>
            <person name="Grigoriev I.V."/>
            <person name="Mortensen U.H."/>
            <person name="De Vries R.P."/>
            <person name="Baker S.E."/>
            <person name="Andersen M.R."/>
        </authorList>
    </citation>
    <scope>NUCLEOTIDE SEQUENCE [LARGE SCALE GENOMIC DNA]</scope>
    <source>
        <strain evidence="2 3">CBS 209.92</strain>
    </source>
</reference>
<dbReference type="Proteomes" id="UP001610563">
    <property type="component" value="Unassembled WGS sequence"/>
</dbReference>
<name>A0ABR4GE31_9EURO</name>
<accession>A0ABR4GE31</accession>
<feature type="region of interest" description="Disordered" evidence="1">
    <location>
        <begin position="74"/>
        <end position="93"/>
    </location>
</feature>
<dbReference type="PANTHER" id="PTHR37540:SF5">
    <property type="entry name" value="TRANSCRIPTION FACTOR DOMAIN-CONTAINING PROTEIN"/>
    <property type="match status" value="1"/>
</dbReference>
<keyword evidence="3" id="KW-1185">Reference proteome</keyword>
<evidence type="ECO:0000313" key="3">
    <source>
        <dbReference type="Proteomes" id="UP001610563"/>
    </source>
</evidence>
<dbReference type="EMBL" id="JBFTWV010000020">
    <property type="protein sequence ID" value="KAL2797287.1"/>
    <property type="molecule type" value="Genomic_DNA"/>
</dbReference>
<protein>
    <recommendedName>
        <fullName evidence="4">C6 transcription factor</fullName>
    </recommendedName>
</protein>
<organism evidence="2 3">
    <name type="scientific">Aspergillus keveii</name>
    <dbReference type="NCBI Taxonomy" id="714993"/>
    <lineage>
        <taxon>Eukaryota</taxon>
        <taxon>Fungi</taxon>
        <taxon>Dikarya</taxon>
        <taxon>Ascomycota</taxon>
        <taxon>Pezizomycotina</taxon>
        <taxon>Eurotiomycetes</taxon>
        <taxon>Eurotiomycetidae</taxon>
        <taxon>Eurotiales</taxon>
        <taxon>Aspergillaceae</taxon>
        <taxon>Aspergillus</taxon>
        <taxon>Aspergillus subgen. Nidulantes</taxon>
    </lineage>
</organism>
<gene>
    <name evidence="2" type="ORF">BJX66DRAFT_335190</name>
</gene>
<evidence type="ECO:0000313" key="2">
    <source>
        <dbReference type="EMBL" id="KAL2797287.1"/>
    </source>
</evidence>
<comment type="caution">
    <text evidence="2">The sequence shown here is derived from an EMBL/GenBank/DDBJ whole genome shotgun (WGS) entry which is preliminary data.</text>
</comment>
<evidence type="ECO:0008006" key="4">
    <source>
        <dbReference type="Google" id="ProtNLM"/>
    </source>
</evidence>
<proteinExistence type="predicted"/>